<dbReference type="OMA" id="SHADDTW"/>
<evidence type="ECO:0000256" key="16">
    <source>
        <dbReference type="SAM" id="MobiDB-lite"/>
    </source>
</evidence>
<dbReference type="InterPro" id="IPR019734">
    <property type="entry name" value="TPR_rpt"/>
</dbReference>
<dbReference type="GO" id="GO:0071558">
    <property type="term" value="F:histone H3K27me2/H3K27me3 demethylase activity"/>
    <property type="evidence" value="ECO:0007669"/>
    <property type="project" value="UniProtKB-EC"/>
</dbReference>
<keyword evidence="7" id="KW-0156">Chromatin regulator</keyword>
<accession>A0A3Q4HVT1</accession>
<comment type="catalytic activity">
    <reaction evidence="14">
        <text>N(6),N(6),N(6)-trimethyl-L-lysyl(27)-[histone H3] + 2 2-oxoglutarate + 2 O2 = N(6)-methyl-L-lysyl(27)-[histone H3] + 2 formaldehyde + 2 succinate + 2 CO2</text>
        <dbReference type="Rhea" id="RHEA:60224"/>
        <dbReference type="Rhea" id="RHEA-COMP:15535"/>
        <dbReference type="Rhea" id="RHEA-COMP:15544"/>
        <dbReference type="ChEBI" id="CHEBI:15379"/>
        <dbReference type="ChEBI" id="CHEBI:16526"/>
        <dbReference type="ChEBI" id="CHEBI:16810"/>
        <dbReference type="ChEBI" id="CHEBI:16842"/>
        <dbReference type="ChEBI" id="CHEBI:30031"/>
        <dbReference type="ChEBI" id="CHEBI:61929"/>
        <dbReference type="ChEBI" id="CHEBI:61961"/>
        <dbReference type="EC" id="1.14.11.68"/>
    </reaction>
</comment>
<dbReference type="InterPro" id="IPR011990">
    <property type="entry name" value="TPR-like_helical_dom_sf"/>
</dbReference>
<keyword evidence="4" id="KW-0597">Phosphoprotein</keyword>
<evidence type="ECO:0000259" key="17">
    <source>
        <dbReference type="PROSITE" id="PS51184"/>
    </source>
</evidence>
<evidence type="ECO:0000256" key="6">
    <source>
        <dbReference type="ARBA" id="ARBA00022833"/>
    </source>
</evidence>
<evidence type="ECO:0000256" key="7">
    <source>
        <dbReference type="ARBA" id="ARBA00022853"/>
    </source>
</evidence>
<dbReference type="SMART" id="SM00028">
    <property type="entry name" value="TPR"/>
    <property type="match status" value="6"/>
</dbReference>
<evidence type="ECO:0000256" key="14">
    <source>
        <dbReference type="ARBA" id="ARBA00048695"/>
    </source>
</evidence>
<evidence type="ECO:0000256" key="2">
    <source>
        <dbReference type="ARBA" id="ARBA00001961"/>
    </source>
</evidence>
<dbReference type="GO" id="GO:0044666">
    <property type="term" value="C:MLL3/4 complex"/>
    <property type="evidence" value="ECO:0007669"/>
    <property type="project" value="TreeGrafter"/>
</dbReference>
<dbReference type="SUPFAM" id="SSF51197">
    <property type="entry name" value="Clavaminate synthase-like"/>
    <property type="match status" value="1"/>
</dbReference>
<dbReference type="SMART" id="SM00558">
    <property type="entry name" value="JmjC"/>
    <property type="match status" value="1"/>
</dbReference>
<dbReference type="InterPro" id="IPR051630">
    <property type="entry name" value="Corepressor-Demethylase"/>
</dbReference>
<feature type="compositionally biased region" description="Polar residues" evidence="16">
    <location>
        <begin position="440"/>
        <end position="449"/>
    </location>
</feature>
<dbReference type="SUPFAM" id="SSF48452">
    <property type="entry name" value="TPR-like"/>
    <property type="match status" value="1"/>
</dbReference>
<feature type="compositionally biased region" description="Low complexity" evidence="16">
    <location>
        <begin position="665"/>
        <end position="681"/>
    </location>
</feature>
<dbReference type="PROSITE" id="PS50005">
    <property type="entry name" value="TPR"/>
    <property type="match status" value="1"/>
</dbReference>
<feature type="compositionally biased region" description="Low complexity" evidence="16">
    <location>
        <begin position="619"/>
        <end position="649"/>
    </location>
</feature>
<evidence type="ECO:0000256" key="12">
    <source>
        <dbReference type="ARBA" id="ARBA00034483"/>
    </source>
</evidence>
<dbReference type="InterPro" id="IPR048562">
    <property type="entry name" value="KDM6A_B-like_C-hel"/>
</dbReference>
<dbReference type="Gene3D" id="1.25.40.10">
    <property type="entry name" value="Tetratricopeptide repeat domain"/>
    <property type="match status" value="2"/>
</dbReference>
<feature type="compositionally biased region" description="Low complexity" evidence="16">
    <location>
        <begin position="545"/>
        <end position="560"/>
    </location>
</feature>
<dbReference type="GO" id="GO:0007507">
    <property type="term" value="P:heart development"/>
    <property type="evidence" value="ECO:0007669"/>
    <property type="project" value="TreeGrafter"/>
</dbReference>
<protein>
    <recommendedName>
        <fullName evidence="13">[histone H3]-trimethyl-L-lysine(27) demethylase</fullName>
        <ecNumber evidence="13">1.14.11.68</ecNumber>
    </recommendedName>
</protein>
<keyword evidence="8" id="KW-0223">Dioxygenase</keyword>
<dbReference type="Gene3D" id="1.20.58.1370">
    <property type="match status" value="2"/>
</dbReference>
<proteinExistence type="inferred from homology"/>
<dbReference type="FunFam" id="2.10.110.20:FF:000001">
    <property type="entry name" value="lysine-specific demethylase 6A isoform X2"/>
    <property type="match status" value="1"/>
</dbReference>
<dbReference type="PANTHER" id="PTHR14017">
    <property type="entry name" value="LYSINE-SPECIFIC DEMETHYLASE"/>
    <property type="match status" value="1"/>
</dbReference>
<dbReference type="GeneTree" id="ENSGT00940000155202"/>
<dbReference type="InterPro" id="IPR003347">
    <property type="entry name" value="JmjC_dom"/>
</dbReference>
<evidence type="ECO:0000256" key="10">
    <source>
        <dbReference type="ARBA" id="ARBA00023004"/>
    </source>
</evidence>
<dbReference type="GO" id="GO:0010468">
    <property type="term" value="P:regulation of gene expression"/>
    <property type="evidence" value="ECO:0007669"/>
    <property type="project" value="TreeGrafter"/>
</dbReference>
<dbReference type="Gene3D" id="2.60.120.650">
    <property type="entry name" value="Cupin"/>
    <property type="match status" value="1"/>
</dbReference>
<feature type="compositionally biased region" description="Polar residues" evidence="16">
    <location>
        <begin position="456"/>
        <end position="469"/>
    </location>
</feature>
<feature type="region of interest" description="Disordered" evidence="16">
    <location>
        <begin position="833"/>
        <end position="862"/>
    </location>
</feature>
<feature type="compositionally biased region" description="Polar residues" evidence="16">
    <location>
        <begin position="496"/>
        <end position="530"/>
    </location>
</feature>
<dbReference type="STRING" id="32507.ENSNBRP00000026306"/>
<comment type="similarity">
    <text evidence="12">Belongs to the UTX family.</text>
</comment>
<evidence type="ECO:0000313" key="18">
    <source>
        <dbReference type="Ensembl" id="ENSNBRP00000026306.1"/>
    </source>
</evidence>
<dbReference type="Pfam" id="PF02373">
    <property type="entry name" value="JmjC"/>
    <property type="match status" value="1"/>
</dbReference>
<dbReference type="Proteomes" id="UP000261580">
    <property type="component" value="Unassembled WGS sequence"/>
</dbReference>
<feature type="compositionally biased region" description="Pro residues" evidence="16">
    <location>
        <begin position="840"/>
        <end position="853"/>
    </location>
</feature>
<dbReference type="GO" id="GO:0031490">
    <property type="term" value="F:chromatin DNA binding"/>
    <property type="evidence" value="ECO:0007669"/>
    <property type="project" value="TreeGrafter"/>
</dbReference>
<evidence type="ECO:0000256" key="4">
    <source>
        <dbReference type="ARBA" id="ARBA00022553"/>
    </source>
</evidence>
<organism evidence="18 19">
    <name type="scientific">Neolamprologus brichardi</name>
    <name type="common">Fairy cichlid</name>
    <name type="synonym">Lamprologus brichardi</name>
    <dbReference type="NCBI Taxonomy" id="32507"/>
    <lineage>
        <taxon>Eukaryota</taxon>
        <taxon>Metazoa</taxon>
        <taxon>Chordata</taxon>
        <taxon>Craniata</taxon>
        <taxon>Vertebrata</taxon>
        <taxon>Euteleostomi</taxon>
        <taxon>Actinopterygii</taxon>
        <taxon>Neopterygii</taxon>
        <taxon>Teleostei</taxon>
        <taxon>Neoteleostei</taxon>
        <taxon>Acanthomorphata</taxon>
        <taxon>Ovalentaria</taxon>
        <taxon>Cichlomorphae</taxon>
        <taxon>Cichliformes</taxon>
        <taxon>Cichlidae</taxon>
        <taxon>African cichlids</taxon>
        <taxon>Pseudocrenilabrinae</taxon>
        <taxon>Lamprologini</taxon>
        <taxon>Neolamprologus</taxon>
    </lineage>
</organism>
<evidence type="ECO:0000256" key="8">
    <source>
        <dbReference type="ARBA" id="ARBA00022964"/>
    </source>
</evidence>
<dbReference type="GO" id="GO:0046872">
    <property type="term" value="F:metal ion binding"/>
    <property type="evidence" value="ECO:0007669"/>
    <property type="project" value="UniProtKB-KW"/>
</dbReference>
<dbReference type="EC" id="1.14.11.68" evidence="13"/>
<evidence type="ECO:0000256" key="15">
    <source>
        <dbReference type="PROSITE-ProRule" id="PRU00339"/>
    </source>
</evidence>
<dbReference type="PANTHER" id="PTHR14017:SF9">
    <property type="entry name" value="LYSINE-SPECIFIC DEMETHYLASE 6A"/>
    <property type="match status" value="1"/>
</dbReference>
<dbReference type="InterPro" id="IPR048560">
    <property type="entry name" value="KDM6A_B-like_GATAL"/>
</dbReference>
<dbReference type="Pfam" id="PF21326">
    <property type="entry name" value="KDM6_GATAL"/>
    <property type="match status" value="1"/>
</dbReference>
<reference evidence="18" key="2">
    <citation type="submission" date="2025-09" db="UniProtKB">
        <authorList>
            <consortium name="Ensembl"/>
        </authorList>
    </citation>
    <scope>IDENTIFICATION</scope>
</reference>
<feature type="compositionally biased region" description="Polar residues" evidence="16">
    <location>
        <begin position="592"/>
        <end position="606"/>
    </location>
</feature>
<feature type="compositionally biased region" description="Low complexity" evidence="16">
    <location>
        <begin position="694"/>
        <end position="712"/>
    </location>
</feature>
<keyword evidence="9" id="KW-0560">Oxidoreductase</keyword>
<keyword evidence="10" id="KW-0408">Iron</keyword>
<evidence type="ECO:0000256" key="13">
    <source>
        <dbReference type="ARBA" id="ARBA00034525"/>
    </source>
</evidence>
<evidence type="ECO:0000256" key="3">
    <source>
        <dbReference type="ARBA" id="ARBA00004123"/>
    </source>
</evidence>
<name>A0A3Q4HVT1_NEOBR</name>
<feature type="repeat" description="TPR" evidence="15">
    <location>
        <begin position="292"/>
        <end position="325"/>
    </location>
</feature>
<evidence type="ECO:0000256" key="1">
    <source>
        <dbReference type="ARBA" id="ARBA00001954"/>
    </source>
</evidence>
<evidence type="ECO:0000256" key="9">
    <source>
        <dbReference type="ARBA" id="ARBA00023002"/>
    </source>
</evidence>
<dbReference type="InterPro" id="IPR046941">
    <property type="entry name" value="KDM6_GATAL_sf"/>
</dbReference>
<comment type="cofactor">
    <cofactor evidence="2">
        <name>L-ascorbate</name>
        <dbReference type="ChEBI" id="CHEBI:38290"/>
    </cofactor>
</comment>
<dbReference type="Ensembl" id="ENSNBRT00000027000.1">
    <property type="protein sequence ID" value="ENSNBRP00000026306.1"/>
    <property type="gene ID" value="ENSNBRG00000020087.1"/>
</dbReference>
<dbReference type="Pfam" id="PF21322">
    <property type="entry name" value="KDM6_C-hel"/>
    <property type="match status" value="1"/>
</dbReference>
<keyword evidence="6" id="KW-0862">Zinc</keyword>
<dbReference type="Pfam" id="PF13181">
    <property type="entry name" value="TPR_8"/>
    <property type="match status" value="1"/>
</dbReference>
<dbReference type="Bgee" id="ENSNBRG00000020087">
    <property type="expression patterns" value="Expressed in blood and 7 other cell types or tissues"/>
</dbReference>
<reference evidence="18" key="1">
    <citation type="submission" date="2025-08" db="UniProtKB">
        <authorList>
            <consortium name="Ensembl"/>
        </authorList>
    </citation>
    <scope>IDENTIFICATION</scope>
</reference>
<dbReference type="PROSITE" id="PS51184">
    <property type="entry name" value="JMJC"/>
    <property type="match status" value="1"/>
</dbReference>
<evidence type="ECO:0000313" key="19">
    <source>
        <dbReference type="Proteomes" id="UP000261580"/>
    </source>
</evidence>
<comment type="subcellular location">
    <subcellularLocation>
        <location evidence="3">Nucleus</location>
    </subcellularLocation>
</comment>
<keyword evidence="5" id="KW-0479">Metal-binding</keyword>
<keyword evidence="15" id="KW-0802">TPR repeat</keyword>
<dbReference type="FunFam" id="2.60.120.650:FF:000002">
    <property type="entry name" value="lysine-specific demethylase 6A isoform X2"/>
    <property type="match status" value="1"/>
</dbReference>
<dbReference type="Gene3D" id="2.10.110.20">
    <property type="match status" value="1"/>
</dbReference>
<feature type="region of interest" description="Disordered" evidence="16">
    <location>
        <begin position="415"/>
        <end position="802"/>
    </location>
</feature>
<comment type="cofactor">
    <cofactor evidence="1">
        <name>Fe(2+)</name>
        <dbReference type="ChEBI" id="CHEBI:29033"/>
    </cofactor>
</comment>
<dbReference type="FunFam" id="1.20.58.1370:FF:000001">
    <property type="entry name" value="lysine-specific demethylase 6A isoform X2"/>
    <property type="match status" value="1"/>
</dbReference>
<keyword evidence="19" id="KW-1185">Reference proteome</keyword>
<sequence length="1324" mass="144932">MKSCGVSLTAAASAAARSLGVAGNDEEKMASGKATEIEEDFPKLTAQEKESLVGIDSSLFGFHRLQEDGARTKALLLKAVSCYDALILKAEGKVDPDIFCQLGHFNLLLEDYSKAEKRLAIKAFQEVLYIDPSFSRAKEIHLRLGFMFKVNTDYESSLKVNSIQFQFQFSFIYIAPNHNNIQFHIAHLYEIQKKYRAAKEAYESLLQTENLPAQVKATTLQQLGWMHHTVEQLGDKGTKDSYAIQCLQKSLEADPNSGQSWYFLGRCYSSIGKVQDAFISYRQSIDKSEASADTWCSIGVLYQQQNQPMDALQAYICAVQLDHSHAAAWMDLGTLYESCGQPHDAIKCYINATRSKACLNTAALTQRIKLLQVELHLEHLRTNRANLNPHQLQMLEQLEKQFSLMQHHQQVHTCYLGGQPRPSLPNGELAGPSPHHAGFSRTSPLNHTATRPPCVTQPTANGSCSTSPSAGVPGHPDKNHNLGLGGGGASNGNVPYPQQNSLPHNCKAASQPSTNETWRSQQRNTTTQGLQKGPGSHSAGPNGEPPFSSSSSPQTSFTSSGILNQVGHSSGPCTASSSASSLSPTSPQTTPNHLSSPPHSATTSGVHTKDTTPSGGNTGSSAAAAALPSGQEAAIRHSGGTSHSPSTTPAQGLTNHIQPRVTDGSASASLPSSPAPSVLSSDNPLSALIKGKANTTSNDNNNNYSNHGGSSSEKMNNVHPGLNGATKPVSEHSVASSPLSATAMPSPCSADPHTINSLPCLNSPSSTNSQGPTLNGKGLEDSQSPMKVEPCGGPHRHSGPAGLAPWSSVSIYPSSSEMLKACRNLGRNGLSTSSILLDRCPPPRPPRAPSPPLPKDKLNPPTPSIYLENKRDAFFPPLHQFCTNPTNPVTVIRGLAGALKLDLGLFSTKTLVEANPDHLVEVRTQLAQPTDENWDPSGNRKMWRCESSRSHTTIIKYAQYQASSFQESLREENEKKKEVEAEAGSSDSVRRRKGLFKHIKFGTNIDLSDDKKWKQQLQELTKLPAFARVVSAGNLLSHVGHTILGMNTVQLYMKVPGSRTPGHQENNNFCSVNINIGPGDCEWFAVPEPYWGVVNEFCEKNNINYLMGSWWPNLEDLYETNVPVYRFIQRPGDLVWLNTGTVHWVQAIGWCNNIAWNVGPLTAHQYKLAVERYEWNKLQSVKSIVPMIHLSWNMARNIKVSDHKLYEMIKYCLLRTLKQCQMQRELLLAVGKELVWHGRTQNEPAHYCSICEVEVFDLLFVTSESNSRKTYVVHCQDCARRGSANLDNFVVLEQYKIEDLMQVYDQFTLVSIGHKSTRAGHREP</sequence>
<keyword evidence="11" id="KW-0539">Nucleus</keyword>
<evidence type="ECO:0000256" key="11">
    <source>
        <dbReference type="ARBA" id="ARBA00023242"/>
    </source>
</evidence>
<dbReference type="GO" id="GO:0000978">
    <property type="term" value="F:RNA polymerase II cis-regulatory region sequence-specific DNA binding"/>
    <property type="evidence" value="ECO:0007669"/>
    <property type="project" value="TreeGrafter"/>
</dbReference>
<feature type="compositionally biased region" description="Polar residues" evidence="16">
    <location>
        <begin position="754"/>
        <end position="773"/>
    </location>
</feature>
<feature type="domain" description="JmjC" evidence="17">
    <location>
        <begin position="1012"/>
        <end position="1175"/>
    </location>
</feature>
<feature type="compositionally biased region" description="Low complexity" evidence="16">
    <location>
        <begin position="569"/>
        <end position="591"/>
    </location>
</feature>
<evidence type="ECO:0000256" key="5">
    <source>
        <dbReference type="ARBA" id="ARBA00022723"/>
    </source>
</evidence>